<dbReference type="GO" id="GO:0038023">
    <property type="term" value="F:signaling receptor activity"/>
    <property type="evidence" value="ECO:0007669"/>
    <property type="project" value="TreeGrafter"/>
</dbReference>
<comment type="similarity">
    <text evidence="2">Belongs to the ADIPOR family.</text>
</comment>
<evidence type="ECO:0000313" key="6">
    <source>
        <dbReference type="EMBL" id="TGO63914.1"/>
    </source>
</evidence>
<comment type="subcellular location">
    <subcellularLocation>
        <location evidence="1">Membrane</location>
        <topology evidence="1">Multi-pass membrane protein</topology>
    </subcellularLocation>
</comment>
<reference evidence="6 7" key="1">
    <citation type="submission" date="2017-12" db="EMBL/GenBank/DDBJ databases">
        <title>Comparative genomics of Botrytis spp.</title>
        <authorList>
            <person name="Valero-Jimenez C.A."/>
            <person name="Tapia P."/>
            <person name="Veloso J."/>
            <person name="Silva-Moreno E."/>
            <person name="Staats M."/>
            <person name="Valdes J.H."/>
            <person name="Van Kan J.A.L."/>
        </authorList>
    </citation>
    <scope>NUCLEOTIDE SEQUENCE [LARGE SCALE GENOMIC DNA]</scope>
    <source>
        <strain evidence="6 7">MUCL11595</strain>
    </source>
</reference>
<evidence type="ECO:0000256" key="4">
    <source>
        <dbReference type="ARBA" id="ARBA00022989"/>
    </source>
</evidence>
<keyword evidence="7" id="KW-1185">Reference proteome</keyword>
<evidence type="ECO:0000256" key="3">
    <source>
        <dbReference type="ARBA" id="ARBA00022692"/>
    </source>
</evidence>
<organism evidence="6 7">
    <name type="scientific">Botryotinia convoluta</name>
    <dbReference type="NCBI Taxonomy" id="54673"/>
    <lineage>
        <taxon>Eukaryota</taxon>
        <taxon>Fungi</taxon>
        <taxon>Dikarya</taxon>
        <taxon>Ascomycota</taxon>
        <taxon>Pezizomycotina</taxon>
        <taxon>Leotiomycetes</taxon>
        <taxon>Helotiales</taxon>
        <taxon>Sclerotiniaceae</taxon>
        <taxon>Botryotinia</taxon>
    </lineage>
</organism>
<proteinExistence type="inferred from homology"/>
<accession>A0A4Z1ITC4</accession>
<evidence type="ECO:0000256" key="5">
    <source>
        <dbReference type="ARBA" id="ARBA00023136"/>
    </source>
</evidence>
<sequence length="181" mass="20628">MKHEYNPVDSTLTQLQELSGANCGSYGRYCSPIVLRFCSSLPIPPSPSFTTSSEGIFPFSMESKMRRRGSPPIDNDELNVDISDDSTLLQKAKTRVLLLFDELPEWAKDNEYILSGWRPETNSYRECFKSMGYTHNESGNIYTHSFAALWMIMMGSLWNGYATEWYPATNSDDAVAFFYSF</sequence>
<dbReference type="GO" id="GO:0016020">
    <property type="term" value="C:membrane"/>
    <property type="evidence" value="ECO:0007669"/>
    <property type="project" value="UniProtKB-SubCell"/>
</dbReference>
<gene>
    <name evidence="6" type="ORF">BCON_0010g00800</name>
</gene>
<comment type="caution">
    <text evidence="6">The sequence shown here is derived from an EMBL/GenBank/DDBJ whole genome shotgun (WGS) entry which is preliminary data.</text>
</comment>
<evidence type="ECO:0000256" key="2">
    <source>
        <dbReference type="ARBA" id="ARBA00007018"/>
    </source>
</evidence>
<dbReference type="InterPro" id="IPR004254">
    <property type="entry name" value="AdipoR/HlyIII-related"/>
</dbReference>
<dbReference type="EMBL" id="PQXN01000010">
    <property type="protein sequence ID" value="TGO63914.1"/>
    <property type="molecule type" value="Genomic_DNA"/>
</dbReference>
<keyword evidence="3" id="KW-0812">Transmembrane</keyword>
<keyword evidence="5" id="KW-0472">Membrane</keyword>
<name>A0A4Z1ITC4_9HELO</name>
<protein>
    <submittedName>
        <fullName evidence="6">Uncharacterized protein</fullName>
    </submittedName>
</protein>
<evidence type="ECO:0000256" key="1">
    <source>
        <dbReference type="ARBA" id="ARBA00004141"/>
    </source>
</evidence>
<dbReference type="GO" id="GO:0006882">
    <property type="term" value="P:intracellular zinc ion homeostasis"/>
    <property type="evidence" value="ECO:0007669"/>
    <property type="project" value="TreeGrafter"/>
</dbReference>
<dbReference type="OrthoDB" id="3544274at2759"/>
<evidence type="ECO:0000313" key="7">
    <source>
        <dbReference type="Proteomes" id="UP000297527"/>
    </source>
</evidence>
<dbReference type="PANTHER" id="PTHR20855:SF52">
    <property type="entry name" value="ADIPONECTIN RECEPTOR PROTEIN"/>
    <property type="match status" value="1"/>
</dbReference>
<dbReference type="Proteomes" id="UP000297527">
    <property type="component" value="Unassembled WGS sequence"/>
</dbReference>
<dbReference type="AlphaFoldDB" id="A0A4Z1ITC4"/>
<dbReference type="PANTHER" id="PTHR20855">
    <property type="entry name" value="ADIPOR/PROGESTIN RECEPTOR-RELATED"/>
    <property type="match status" value="1"/>
</dbReference>
<keyword evidence="4" id="KW-1133">Transmembrane helix</keyword>